<evidence type="ECO:0000313" key="2">
    <source>
        <dbReference type="EMBL" id="KAF2969906.1"/>
    </source>
</evidence>
<organism evidence="2 3">
    <name type="scientific">Xylaria multiplex</name>
    <dbReference type="NCBI Taxonomy" id="323545"/>
    <lineage>
        <taxon>Eukaryota</taxon>
        <taxon>Fungi</taxon>
        <taxon>Dikarya</taxon>
        <taxon>Ascomycota</taxon>
        <taxon>Pezizomycotina</taxon>
        <taxon>Sordariomycetes</taxon>
        <taxon>Xylariomycetidae</taxon>
        <taxon>Xylariales</taxon>
        <taxon>Xylariaceae</taxon>
        <taxon>Xylaria</taxon>
    </lineage>
</organism>
<name>A0A7C8IQQ3_9PEZI</name>
<protein>
    <recommendedName>
        <fullName evidence="4">HD domain-containing protein</fullName>
    </recommendedName>
</protein>
<dbReference type="OrthoDB" id="2378324at2759"/>
<reference evidence="2 3" key="1">
    <citation type="submission" date="2019-12" db="EMBL/GenBank/DDBJ databases">
        <title>Draft genome sequence of the ascomycete Xylaria multiplex DSM 110363.</title>
        <authorList>
            <person name="Buettner E."/>
            <person name="Kellner H."/>
        </authorList>
    </citation>
    <scope>NUCLEOTIDE SEQUENCE [LARGE SCALE GENOMIC DNA]</scope>
    <source>
        <strain evidence="2 3">DSM 110363</strain>
    </source>
</reference>
<dbReference type="EMBL" id="WUBL01000030">
    <property type="protein sequence ID" value="KAF2969906.1"/>
    <property type="molecule type" value="Genomic_DNA"/>
</dbReference>
<evidence type="ECO:0000313" key="3">
    <source>
        <dbReference type="Proteomes" id="UP000481858"/>
    </source>
</evidence>
<sequence length="246" mass="27159">MKFLNVITSLAAVATARCTPVKHLRTTNLYGVEVVDTDLVRDARAVIANFDGFLYKHSMRTWLFGAAALNANKTLKGLVDLELHAVSTILHDLGWDMTPNSPWVSTTYRFETDGALGAVKFVKGHKDAKNWDEYRLQKLHDGIALHGSPGLSVGKNQDVQTILQSIGFDNPGARPAPVPEKEYNSIIKALPNDDIVHGTNITWTWLAATKPEATYNTIVEPWGNAYVPGYNSTGHRVFDLLNGNFQ</sequence>
<comment type="caution">
    <text evidence="2">The sequence shown here is derived from an EMBL/GenBank/DDBJ whole genome shotgun (WGS) entry which is preliminary data.</text>
</comment>
<proteinExistence type="predicted"/>
<dbReference type="PANTHER" id="PTHR35569">
    <property type="entry name" value="CYANAMIDE HYDRATASE DDI2-RELATED"/>
    <property type="match status" value="1"/>
</dbReference>
<feature type="chain" id="PRO_5028950328" description="HD domain-containing protein" evidence="1">
    <location>
        <begin position="19"/>
        <end position="246"/>
    </location>
</feature>
<gene>
    <name evidence="2" type="ORF">GQX73_g3728</name>
</gene>
<feature type="signal peptide" evidence="1">
    <location>
        <begin position="1"/>
        <end position="18"/>
    </location>
</feature>
<keyword evidence="3" id="KW-1185">Reference proteome</keyword>
<dbReference type="PANTHER" id="PTHR35569:SF1">
    <property type="entry name" value="CYANAMIDE HYDRATASE DDI2-RELATED"/>
    <property type="match status" value="1"/>
</dbReference>
<evidence type="ECO:0000256" key="1">
    <source>
        <dbReference type="SAM" id="SignalP"/>
    </source>
</evidence>
<keyword evidence="1" id="KW-0732">Signal</keyword>
<dbReference type="InParanoid" id="A0A7C8IQQ3"/>
<dbReference type="Proteomes" id="UP000481858">
    <property type="component" value="Unassembled WGS sequence"/>
</dbReference>
<evidence type="ECO:0008006" key="4">
    <source>
        <dbReference type="Google" id="ProtNLM"/>
    </source>
</evidence>
<dbReference type="AlphaFoldDB" id="A0A7C8IQQ3"/>
<accession>A0A7C8IQQ3</accession>